<dbReference type="Gene3D" id="3.30.10.10">
    <property type="entry name" value="Trypsin Inhibitor V, subunit A"/>
    <property type="match status" value="1"/>
</dbReference>
<evidence type="ECO:0008006" key="4">
    <source>
        <dbReference type="Google" id="ProtNLM"/>
    </source>
</evidence>
<dbReference type="InterPro" id="IPR021719">
    <property type="entry name" value="Prot_inh_I78"/>
</dbReference>
<dbReference type="EMBL" id="LYVI01000011">
    <property type="protein sequence ID" value="OBU60204.1"/>
    <property type="molecule type" value="Genomic_DNA"/>
</dbReference>
<dbReference type="RefSeq" id="WP_065182753.1">
    <property type="nucleotide sequence ID" value="NZ_LYVI01000011.1"/>
</dbReference>
<evidence type="ECO:0000313" key="3">
    <source>
        <dbReference type="Proteomes" id="UP000092125"/>
    </source>
</evidence>
<proteinExistence type="predicted"/>
<feature type="chain" id="PRO_5042920600" description="Peptidase inhibitor I78 family protein" evidence="1">
    <location>
        <begin position="22"/>
        <end position="101"/>
    </location>
</feature>
<reference evidence="2 3" key="1">
    <citation type="submission" date="2016-05" db="EMBL/GenBank/DDBJ databases">
        <title>Draft Genome Sequences of Stenotrophomonas maltophilia Strains Sm32COP, Sm41DVV, Sm46PAILV, SmF3, SmF22, SmSOFb1 and SmCVFa1, Isolated from Different Manures, in France.</title>
        <authorList>
            <person name="Nazaret S."/>
            <person name="Bodilis J."/>
        </authorList>
    </citation>
    <scope>NUCLEOTIDE SEQUENCE [LARGE SCALE GENOMIC DNA]</scope>
    <source>
        <strain evidence="2 3">Sm41DVV</strain>
    </source>
</reference>
<feature type="signal peptide" evidence="1">
    <location>
        <begin position="1"/>
        <end position="21"/>
    </location>
</feature>
<comment type="caution">
    <text evidence="2">The sequence shown here is derived from an EMBL/GenBank/DDBJ whole genome shotgun (WGS) entry which is preliminary data.</text>
</comment>
<organism evidence="2 3">
    <name type="scientific">Stenotrophomonas maltophilia</name>
    <name type="common">Pseudomonas maltophilia</name>
    <name type="synonym">Xanthomonas maltophilia</name>
    <dbReference type="NCBI Taxonomy" id="40324"/>
    <lineage>
        <taxon>Bacteria</taxon>
        <taxon>Pseudomonadati</taxon>
        <taxon>Pseudomonadota</taxon>
        <taxon>Gammaproteobacteria</taxon>
        <taxon>Lysobacterales</taxon>
        <taxon>Lysobacteraceae</taxon>
        <taxon>Stenotrophomonas</taxon>
        <taxon>Stenotrophomonas maltophilia group</taxon>
    </lineage>
</organism>
<evidence type="ECO:0000313" key="2">
    <source>
        <dbReference type="EMBL" id="OBU60204.1"/>
    </source>
</evidence>
<evidence type="ECO:0000256" key="1">
    <source>
        <dbReference type="SAM" id="SignalP"/>
    </source>
</evidence>
<accession>A0AAP7KZQ1</accession>
<dbReference type="Proteomes" id="UP000092125">
    <property type="component" value="Unassembled WGS sequence"/>
</dbReference>
<dbReference type="PROSITE" id="PS51257">
    <property type="entry name" value="PROKAR_LIPOPROTEIN"/>
    <property type="match status" value="1"/>
</dbReference>
<name>A0AAP7KZQ1_STEMA</name>
<dbReference type="AlphaFoldDB" id="A0AAP7KZQ1"/>
<sequence length="101" mass="10813">MTRFRSVGLALAAVATPMLLAACVSTPGPEVKGTGRCDASRLGWAIGQPGNEENMRRLSRESGAGLVNPIGPTTITTKDIRPDRLRVYMDKDNIITAARCE</sequence>
<protein>
    <recommendedName>
        <fullName evidence="4">Peptidase inhibitor I78 family protein</fullName>
    </recommendedName>
</protein>
<dbReference type="Pfam" id="PF11720">
    <property type="entry name" value="Inhibitor_I78"/>
    <property type="match status" value="1"/>
</dbReference>
<keyword evidence="1" id="KW-0732">Signal</keyword>
<gene>
    <name evidence="2" type="ORF">A9K56_15755</name>
</gene>